<reference evidence="2" key="1">
    <citation type="journal article" date="2019" name="BMC Genomics">
        <title>A new reference genome for Sorghum bicolor reveals high levels of sequence similarity between sweet and grain genotypes: implications for the genetics of sugar metabolism.</title>
        <authorList>
            <person name="Cooper E.A."/>
            <person name="Brenton Z.W."/>
            <person name="Flinn B.S."/>
            <person name="Jenkins J."/>
            <person name="Shu S."/>
            <person name="Flowers D."/>
            <person name="Luo F."/>
            <person name="Wang Y."/>
            <person name="Xia P."/>
            <person name="Barry K."/>
            <person name="Daum C."/>
            <person name="Lipzen A."/>
            <person name="Yoshinaga Y."/>
            <person name="Schmutz J."/>
            <person name="Saski C."/>
            <person name="Vermerris W."/>
            <person name="Kresovich S."/>
        </authorList>
    </citation>
    <scope>NUCLEOTIDE SEQUENCE</scope>
</reference>
<feature type="region of interest" description="Disordered" evidence="1">
    <location>
        <begin position="1"/>
        <end position="22"/>
    </location>
</feature>
<evidence type="ECO:0000313" key="3">
    <source>
        <dbReference type="Proteomes" id="UP000807115"/>
    </source>
</evidence>
<protein>
    <submittedName>
        <fullName evidence="2">Uncharacterized protein</fullName>
    </submittedName>
</protein>
<reference evidence="2" key="2">
    <citation type="submission" date="2020-10" db="EMBL/GenBank/DDBJ databases">
        <authorList>
            <person name="Cooper E.A."/>
            <person name="Brenton Z.W."/>
            <person name="Flinn B.S."/>
            <person name="Jenkins J."/>
            <person name="Shu S."/>
            <person name="Flowers D."/>
            <person name="Luo F."/>
            <person name="Wang Y."/>
            <person name="Xia P."/>
            <person name="Barry K."/>
            <person name="Daum C."/>
            <person name="Lipzen A."/>
            <person name="Yoshinaga Y."/>
            <person name="Schmutz J."/>
            <person name="Saski C."/>
            <person name="Vermerris W."/>
            <person name="Kresovich S."/>
        </authorList>
    </citation>
    <scope>NUCLEOTIDE SEQUENCE</scope>
</reference>
<gene>
    <name evidence="2" type="ORF">BDA96_06G034700</name>
</gene>
<sequence length="152" mass="16682">MSIANLSSRSESTSGQGPADMSSKLCSFTRPSHFLGDVIRPSTRPVRSCRITTPNAYTSDSVYPIVPFGFVRRMMVSSSRGFTCTIRAVPKPPSRLASPSSRRTLVSFRSAWMMALGRSARILTRSSHGSPLESLSRSVPLGRYSYTRVQDS</sequence>
<name>A0A921QN70_SORBI</name>
<feature type="compositionally biased region" description="Polar residues" evidence="1">
    <location>
        <begin position="1"/>
        <end position="16"/>
    </location>
</feature>
<comment type="caution">
    <text evidence="2">The sequence shown here is derived from an EMBL/GenBank/DDBJ whole genome shotgun (WGS) entry which is preliminary data.</text>
</comment>
<dbReference type="Proteomes" id="UP000807115">
    <property type="component" value="Chromosome 6"/>
</dbReference>
<dbReference type="EMBL" id="CM027685">
    <property type="protein sequence ID" value="KAG0525194.1"/>
    <property type="molecule type" value="Genomic_DNA"/>
</dbReference>
<evidence type="ECO:0000313" key="2">
    <source>
        <dbReference type="EMBL" id="KAG0525194.1"/>
    </source>
</evidence>
<accession>A0A921QN70</accession>
<organism evidence="2 3">
    <name type="scientific">Sorghum bicolor</name>
    <name type="common">Sorghum</name>
    <name type="synonym">Sorghum vulgare</name>
    <dbReference type="NCBI Taxonomy" id="4558"/>
    <lineage>
        <taxon>Eukaryota</taxon>
        <taxon>Viridiplantae</taxon>
        <taxon>Streptophyta</taxon>
        <taxon>Embryophyta</taxon>
        <taxon>Tracheophyta</taxon>
        <taxon>Spermatophyta</taxon>
        <taxon>Magnoliopsida</taxon>
        <taxon>Liliopsida</taxon>
        <taxon>Poales</taxon>
        <taxon>Poaceae</taxon>
        <taxon>PACMAD clade</taxon>
        <taxon>Panicoideae</taxon>
        <taxon>Andropogonodae</taxon>
        <taxon>Andropogoneae</taxon>
        <taxon>Sorghinae</taxon>
        <taxon>Sorghum</taxon>
    </lineage>
</organism>
<dbReference type="AlphaFoldDB" id="A0A921QN70"/>
<proteinExistence type="predicted"/>
<evidence type="ECO:0000256" key="1">
    <source>
        <dbReference type="SAM" id="MobiDB-lite"/>
    </source>
</evidence>